<dbReference type="OrthoDB" id="381798at2759"/>
<dbReference type="InterPro" id="IPR019111">
    <property type="entry name" value="PRESA_N"/>
</dbReference>
<comment type="caution">
    <text evidence="2">The sequence shown here is derived from an EMBL/GenBank/DDBJ whole genome shotgun (WGS) entry which is preliminary data.</text>
</comment>
<keyword evidence="3" id="KW-1185">Reference proteome</keyword>
<dbReference type="EMBL" id="BDQF01000005">
    <property type="protein sequence ID" value="GAW79593.1"/>
    <property type="molecule type" value="Genomic_DNA"/>
</dbReference>
<dbReference type="Gene3D" id="6.10.280.180">
    <property type="entry name" value="Plasmodium RESA, N-terminal helical domain"/>
    <property type="match status" value="1"/>
</dbReference>
<sequence length="252" mass="29648">MYFWNNINVTLVVLLSFLLIVRFSVFINNLLSKSLTKLSSHRCVRNLSDFSLLSSLTENFLYNDDGNRDFSYNKCSLGSDRPAKSRDHKGITRNDAIKLINSCGIFVVKKKKIHYALHVFNEYLKSLYLDMMNELWIMYKKIATEYGMPKKEQMIHWKICETELLINLLEIEEYSQKDLYAFTKSSVIFSLSVDIFRLLHESYWLTKIKMFKSKWSKYLISQAKKYKSVLEDGTCSEVDAWLKDHACSEDNE</sequence>
<protein>
    <submittedName>
        <fullName evidence="2">Tryptophan-rich antigen</fullName>
    </submittedName>
</protein>
<evidence type="ECO:0000313" key="3">
    <source>
        <dbReference type="Proteomes" id="UP000195521"/>
    </source>
</evidence>
<organism evidence="2 3">
    <name type="scientific">Plasmodium gonderi</name>
    <dbReference type="NCBI Taxonomy" id="77519"/>
    <lineage>
        <taxon>Eukaryota</taxon>
        <taxon>Sar</taxon>
        <taxon>Alveolata</taxon>
        <taxon>Apicomplexa</taxon>
        <taxon>Aconoidasida</taxon>
        <taxon>Haemosporida</taxon>
        <taxon>Plasmodiidae</taxon>
        <taxon>Plasmodium</taxon>
        <taxon>Plasmodium (Plasmodium)</taxon>
    </lineage>
</organism>
<dbReference type="RefSeq" id="XP_028542182.1">
    <property type="nucleotide sequence ID" value="XM_028686381.1"/>
</dbReference>
<dbReference type="Proteomes" id="UP000195521">
    <property type="component" value="Unassembled WGS sequence"/>
</dbReference>
<evidence type="ECO:0000313" key="2">
    <source>
        <dbReference type="EMBL" id="GAW79593.1"/>
    </source>
</evidence>
<reference evidence="3" key="1">
    <citation type="submission" date="2017-04" db="EMBL/GenBank/DDBJ databases">
        <title>Plasmodium gonderi genome.</title>
        <authorList>
            <person name="Arisue N."/>
            <person name="Honma H."/>
            <person name="Kawai S."/>
            <person name="Tougan T."/>
            <person name="Tanabe K."/>
            <person name="Horii T."/>
        </authorList>
    </citation>
    <scope>NUCLEOTIDE SEQUENCE [LARGE SCALE GENOMIC DNA]</scope>
    <source>
        <strain evidence="3">ATCC 30045</strain>
    </source>
</reference>
<accession>A0A1Y1JGM4</accession>
<dbReference type="InterPro" id="IPR044885">
    <property type="entry name" value="PRESA_N_sf"/>
</dbReference>
<feature type="domain" description="Plasmodium RESA N-terminal" evidence="1">
    <location>
        <begin position="93"/>
        <end position="215"/>
    </location>
</feature>
<dbReference type="GeneID" id="39746305"/>
<dbReference type="AlphaFoldDB" id="A0A1Y1JGM4"/>
<name>A0A1Y1JGM4_PLAGO</name>
<proteinExistence type="predicted"/>
<dbReference type="Pfam" id="PF09687">
    <property type="entry name" value="PRESAN"/>
    <property type="match status" value="1"/>
</dbReference>
<evidence type="ECO:0000259" key="1">
    <source>
        <dbReference type="Pfam" id="PF09687"/>
    </source>
</evidence>
<gene>
    <name evidence="2" type="ORF">PGO_050030</name>
</gene>